<feature type="domain" description="DOG1" evidence="1">
    <location>
        <begin position="46"/>
        <end position="183"/>
    </location>
</feature>
<accession>A0A1Q3AY85</accession>
<evidence type="ECO:0000259" key="1">
    <source>
        <dbReference type="PROSITE" id="PS51806"/>
    </source>
</evidence>
<dbReference type="Proteomes" id="UP000187406">
    <property type="component" value="Unassembled WGS sequence"/>
</dbReference>
<evidence type="ECO:0000313" key="2">
    <source>
        <dbReference type="EMBL" id="GAV60711.1"/>
    </source>
</evidence>
<keyword evidence="3" id="KW-1185">Reference proteome</keyword>
<sequence length="183" mass="21684">MVRKYYLFIYHLSVSTCSKAEPINRLASSLCWFPKRRSIQSHPNKMPSFNRYYETWFDHLHSLVHQLAHATNPPTTQDHYHQLDHLVQQLMSHYSEYYRIKSVESQRDVLSIFAAPWITSLERSLLWITGWRPSTIFHLLYTESSIHFESHIFDILHGFRSGDLGDLSLTQFRQVNAQLLFVS</sequence>
<dbReference type="PANTHER" id="PTHR46354">
    <property type="entry name" value="DOG1 DOMAIN-CONTAINING PROTEIN"/>
    <property type="match status" value="1"/>
</dbReference>
<reference evidence="3" key="1">
    <citation type="submission" date="2016-04" db="EMBL/GenBank/DDBJ databases">
        <title>Cephalotus genome sequencing.</title>
        <authorList>
            <person name="Fukushima K."/>
            <person name="Hasebe M."/>
            <person name="Fang X."/>
        </authorList>
    </citation>
    <scope>NUCLEOTIDE SEQUENCE [LARGE SCALE GENOMIC DNA]</scope>
    <source>
        <strain evidence="3">cv. St1</strain>
    </source>
</reference>
<dbReference type="EMBL" id="BDDD01000163">
    <property type="protein sequence ID" value="GAV60711.1"/>
    <property type="molecule type" value="Genomic_DNA"/>
</dbReference>
<dbReference type="InterPro" id="IPR051886">
    <property type="entry name" value="Seed_Dev/Stress_Resp_Reg"/>
</dbReference>
<dbReference type="PANTHER" id="PTHR46354:SF12">
    <property type="entry name" value="DNA-BINDING PROTEIN-LIKE PROTEIN"/>
    <property type="match status" value="1"/>
</dbReference>
<dbReference type="InParanoid" id="A0A1Q3AY85"/>
<dbReference type="Pfam" id="PF14144">
    <property type="entry name" value="DOG1"/>
    <property type="match status" value="1"/>
</dbReference>
<dbReference type="AlphaFoldDB" id="A0A1Q3AY85"/>
<dbReference type="GO" id="GO:0043565">
    <property type="term" value="F:sequence-specific DNA binding"/>
    <property type="evidence" value="ECO:0007669"/>
    <property type="project" value="InterPro"/>
</dbReference>
<organism evidence="2 3">
    <name type="scientific">Cephalotus follicularis</name>
    <name type="common">Albany pitcher plant</name>
    <dbReference type="NCBI Taxonomy" id="3775"/>
    <lineage>
        <taxon>Eukaryota</taxon>
        <taxon>Viridiplantae</taxon>
        <taxon>Streptophyta</taxon>
        <taxon>Embryophyta</taxon>
        <taxon>Tracheophyta</taxon>
        <taxon>Spermatophyta</taxon>
        <taxon>Magnoliopsida</taxon>
        <taxon>eudicotyledons</taxon>
        <taxon>Gunneridae</taxon>
        <taxon>Pentapetalae</taxon>
        <taxon>rosids</taxon>
        <taxon>fabids</taxon>
        <taxon>Oxalidales</taxon>
        <taxon>Cephalotaceae</taxon>
        <taxon>Cephalotus</taxon>
    </lineage>
</organism>
<proteinExistence type="predicted"/>
<gene>
    <name evidence="2" type="ORF">CFOL_v3_04240</name>
</gene>
<dbReference type="PROSITE" id="PS51806">
    <property type="entry name" value="DOG1"/>
    <property type="match status" value="1"/>
</dbReference>
<dbReference type="OrthoDB" id="542841at2759"/>
<dbReference type="STRING" id="3775.A0A1Q3AY85"/>
<evidence type="ECO:0000313" key="3">
    <source>
        <dbReference type="Proteomes" id="UP000187406"/>
    </source>
</evidence>
<comment type="caution">
    <text evidence="2">The sequence shown here is derived from an EMBL/GenBank/DDBJ whole genome shotgun (WGS) entry which is preliminary data.</text>
</comment>
<dbReference type="InterPro" id="IPR025422">
    <property type="entry name" value="TGA_domain"/>
</dbReference>
<dbReference type="GO" id="GO:0006351">
    <property type="term" value="P:DNA-templated transcription"/>
    <property type="evidence" value="ECO:0007669"/>
    <property type="project" value="InterPro"/>
</dbReference>
<protein>
    <submittedName>
        <fullName evidence="2">DOG1 domain-containing protein</fullName>
    </submittedName>
</protein>
<name>A0A1Q3AY85_CEPFO</name>